<dbReference type="HOGENOM" id="CLU_642534_0_0_1"/>
<keyword evidence="4" id="KW-1185">Reference proteome</keyword>
<feature type="transmembrane region" description="Helical" evidence="1">
    <location>
        <begin position="333"/>
        <end position="353"/>
    </location>
</feature>
<feature type="transmembrane region" description="Helical" evidence="1">
    <location>
        <begin position="257"/>
        <end position="277"/>
    </location>
</feature>
<dbReference type="InParanoid" id="Q6BUN1"/>
<dbReference type="RefSeq" id="XP_458088.1">
    <property type="nucleotide sequence ID" value="XM_458088.1"/>
</dbReference>
<feature type="transmembrane region" description="Helical" evidence="1">
    <location>
        <begin position="297"/>
        <end position="321"/>
    </location>
</feature>
<evidence type="ECO:0000313" key="3">
    <source>
        <dbReference type="EMBL" id="CAG86159.1"/>
    </source>
</evidence>
<keyword evidence="1" id="KW-0472">Membrane</keyword>
<name>Q6BUN1_DEBHA</name>
<reference evidence="3 4" key="1">
    <citation type="journal article" date="2004" name="Nature">
        <title>Genome evolution in yeasts.</title>
        <authorList>
            <consortium name="Genolevures"/>
            <person name="Dujon B."/>
            <person name="Sherman D."/>
            <person name="Fischer G."/>
            <person name="Durrens P."/>
            <person name="Casaregola S."/>
            <person name="Lafontaine I."/>
            <person name="de Montigny J."/>
            <person name="Marck C."/>
            <person name="Neuveglise C."/>
            <person name="Talla E."/>
            <person name="Goffard N."/>
            <person name="Frangeul L."/>
            <person name="Aigle M."/>
            <person name="Anthouard V."/>
            <person name="Babour A."/>
            <person name="Barbe V."/>
            <person name="Barnay S."/>
            <person name="Blanchin S."/>
            <person name="Beckerich J.M."/>
            <person name="Beyne E."/>
            <person name="Bleykasten C."/>
            <person name="Boisrame A."/>
            <person name="Boyer J."/>
            <person name="Cattolico L."/>
            <person name="Confanioleri F."/>
            <person name="de Daruvar A."/>
            <person name="Despons L."/>
            <person name="Fabre E."/>
            <person name="Fairhead C."/>
            <person name="Ferry-Dumazet H."/>
            <person name="Groppi A."/>
            <person name="Hantraye F."/>
            <person name="Hennequin C."/>
            <person name="Jauniaux N."/>
            <person name="Joyet P."/>
            <person name="Kachouri R."/>
            <person name="Kerrest A."/>
            <person name="Koszul R."/>
            <person name="Lemaire M."/>
            <person name="Lesur I."/>
            <person name="Ma L."/>
            <person name="Muller H."/>
            <person name="Nicaud J.M."/>
            <person name="Nikolski M."/>
            <person name="Oztas S."/>
            <person name="Ozier-Kalogeropoulos O."/>
            <person name="Pellenz S."/>
            <person name="Potier S."/>
            <person name="Richard G.F."/>
            <person name="Straub M.L."/>
            <person name="Suleau A."/>
            <person name="Swennene D."/>
            <person name="Tekaia F."/>
            <person name="Wesolowski-Louvel M."/>
            <person name="Westhof E."/>
            <person name="Wirth B."/>
            <person name="Zeniou-Meyer M."/>
            <person name="Zivanovic I."/>
            <person name="Bolotin-Fukuhara M."/>
            <person name="Thierry A."/>
            <person name="Bouchier C."/>
            <person name="Caudron B."/>
            <person name="Scarpelli C."/>
            <person name="Gaillardin C."/>
            <person name="Weissenbach J."/>
            <person name="Wincker P."/>
            <person name="Souciet J.L."/>
        </authorList>
    </citation>
    <scope>NUCLEOTIDE SEQUENCE [LARGE SCALE GENOMIC DNA]</scope>
    <source>
        <strain evidence="4">ATCC 36239 / CBS 767 / BCRC 21394 / JCM 1990 / NBRC 0083 / IGC 2968</strain>
    </source>
</reference>
<feature type="transmembrane region" description="Helical" evidence="1">
    <location>
        <begin position="224"/>
        <end position="245"/>
    </location>
</feature>
<dbReference type="KEGG" id="dha:DEHA2C09372g"/>
<dbReference type="OMA" id="FNSADHR"/>
<evidence type="ECO:0000256" key="2">
    <source>
        <dbReference type="SAM" id="SignalP"/>
    </source>
</evidence>
<feature type="transmembrane region" description="Helical" evidence="1">
    <location>
        <begin position="185"/>
        <end position="204"/>
    </location>
</feature>
<proteinExistence type="predicted"/>
<sequence>MKFKINWLIFFYLSLCFCSKSQVNDRYTRRTPGEVNIDFYNNIIEKDMRKGFHSDLSLNFTLEDCKAMKYCPATMEYGEEFTKNLLTLDMFEVLTFTLNKNEDELRQPINDTSYWYEYSHNKFNGKAIGKYVSPQHFHYADKTKLIITVPIYLVCSIIAAVVYIYKRKLLVKMNFKFSNISRILFKYLSVKLVFGTVYLMYLVVFVDFRTQPLGHFKILVTFTIFKYILSLTTFLLVVLLAFGYCTSFFTFTNRKPILWKVCGITLLNGIQSFPKLFYELQDIKNSVPFFRAYKSRLPIPVTIGFIALYIVILFALTYIAYDTYKHSHKRDARFLLSFQIILAAYVLSPFIVVPSGRSTIPLFIKNKYLLNEGAPEHYSQSIHVPDVIELFAIGALIYIWRDLKYVENDGDVYDKLDNGEYELEESH</sequence>
<evidence type="ECO:0000313" key="4">
    <source>
        <dbReference type="Proteomes" id="UP000000599"/>
    </source>
</evidence>
<dbReference type="AlphaFoldDB" id="Q6BUN1"/>
<dbReference type="eggNOG" id="ENOG502RQET">
    <property type="taxonomic scope" value="Eukaryota"/>
</dbReference>
<keyword evidence="1" id="KW-1133">Transmembrane helix</keyword>
<dbReference type="Proteomes" id="UP000000599">
    <property type="component" value="Chromosome C"/>
</dbReference>
<protein>
    <submittedName>
        <fullName evidence="3">DEHA2C09372p</fullName>
    </submittedName>
</protein>
<accession>Q6BUN1</accession>
<feature type="chain" id="PRO_5004271165" evidence="2">
    <location>
        <begin position="19"/>
        <end position="427"/>
    </location>
</feature>
<feature type="signal peptide" evidence="2">
    <location>
        <begin position="1"/>
        <end position="18"/>
    </location>
</feature>
<keyword evidence="1" id="KW-0812">Transmembrane</keyword>
<dbReference type="GeneID" id="2900682"/>
<evidence type="ECO:0000256" key="1">
    <source>
        <dbReference type="SAM" id="Phobius"/>
    </source>
</evidence>
<feature type="transmembrane region" description="Helical" evidence="1">
    <location>
        <begin position="145"/>
        <end position="165"/>
    </location>
</feature>
<dbReference type="OrthoDB" id="4027157at2759"/>
<keyword evidence="2" id="KW-0732">Signal</keyword>
<gene>
    <name evidence="3" type="ordered locus">DEHA2C09372g</name>
</gene>
<dbReference type="EMBL" id="CR382135">
    <property type="protein sequence ID" value="CAG86159.1"/>
    <property type="molecule type" value="Genomic_DNA"/>
</dbReference>
<dbReference type="VEuPathDB" id="FungiDB:DEHA2C09372g"/>
<organism evidence="3 4">
    <name type="scientific">Debaryomyces hansenii (strain ATCC 36239 / CBS 767 / BCRC 21394 / JCM 1990 / NBRC 0083 / IGC 2968)</name>
    <name type="common">Yeast</name>
    <name type="synonym">Torulaspora hansenii</name>
    <dbReference type="NCBI Taxonomy" id="284592"/>
    <lineage>
        <taxon>Eukaryota</taxon>
        <taxon>Fungi</taxon>
        <taxon>Dikarya</taxon>
        <taxon>Ascomycota</taxon>
        <taxon>Saccharomycotina</taxon>
        <taxon>Pichiomycetes</taxon>
        <taxon>Debaryomycetaceae</taxon>
        <taxon>Debaryomyces</taxon>
    </lineage>
</organism>